<dbReference type="STRING" id="1314785.A0A165B4H6"/>
<gene>
    <name evidence="3" type="ORF">LAESUDRAFT_816641</name>
</gene>
<dbReference type="AlphaFoldDB" id="A0A165B4H6"/>
<proteinExistence type="predicted"/>
<name>A0A165B4H6_9APHY</name>
<accession>A0A165B4H6</accession>
<evidence type="ECO:0000313" key="4">
    <source>
        <dbReference type="Proteomes" id="UP000076871"/>
    </source>
</evidence>
<dbReference type="Pfam" id="PF20151">
    <property type="entry name" value="DUF6533"/>
    <property type="match status" value="1"/>
</dbReference>
<dbReference type="InterPro" id="IPR045340">
    <property type="entry name" value="DUF6533"/>
</dbReference>
<evidence type="ECO:0000313" key="3">
    <source>
        <dbReference type="EMBL" id="KZT00215.1"/>
    </source>
</evidence>
<dbReference type="OrthoDB" id="2986975at2759"/>
<reference evidence="3 4" key="1">
    <citation type="journal article" date="2016" name="Mol. Biol. Evol.">
        <title>Comparative Genomics of Early-Diverging Mushroom-Forming Fungi Provides Insights into the Origins of Lignocellulose Decay Capabilities.</title>
        <authorList>
            <person name="Nagy L.G."/>
            <person name="Riley R."/>
            <person name="Tritt A."/>
            <person name="Adam C."/>
            <person name="Daum C."/>
            <person name="Floudas D."/>
            <person name="Sun H."/>
            <person name="Yadav J.S."/>
            <person name="Pangilinan J."/>
            <person name="Larsson K.H."/>
            <person name="Matsuura K."/>
            <person name="Barry K."/>
            <person name="Labutti K."/>
            <person name="Kuo R."/>
            <person name="Ohm R.A."/>
            <person name="Bhattacharya S.S."/>
            <person name="Shirouzu T."/>
            <person name="Yoshinaga Y."/>
            <person name="Martin F.M."/>
            <person name="Grigoriev I.V."/>
            <person name="Hibbett D.S."/>
        </authorList>
    </citation>
    <scope>NUCLEOTIDE SEQUENCE [LARGE SCALE GENOMIC DNA]</scope>
    <source>
        <strain evidence="3 4">93-53</strain>
    </source>
</reference>
<organism evidence="3 4">
    <name type="scientific">Laetiporus sulphureus 93-53</name>
    <dbReference type="NCBI Taxonomy" id="1314785"/>
    <lineage>
        <taxon>Eukaryota</taxon>
        <taxon>Fungi</taxon>
        <taxon>Dikarya</taxon>
        <taxon>Basidiomycota</taxon>
        <taxon>Agaricomycotina</taxon>
        <taxon>Agaricomycetes</taxon>
        <taxon>Polyporales</taxon>
        <taxon>Laetiporus</taxon>
    </lineage>
</organism>
<dbReference type="GeneID" id="63831823"/>
<dbReference type="Proteomes" id="UP000076871">
    <property type="component" value="Unassembled WGS sequence"/>
</dbReference>
<dbReference type="RefSeq" id="XP_040757955.1">
    <property type="nucleotide sequence ID" value="XM_040914796.1"/>
</dbReference>
<evidence type="ECO:0000259" key="2">
    <source>
        <dbReference type="Pfam" id="PF20151"/>
    </source>
</evidence>
<evidence type="ECO:0000256" key="1">
    <source>
        <dbReference type="SAM" id="MobiDB-lite"/>
    </source>
</evidence>
<keyword evidence="4" id="KW-1185">Reference proteome</keyword>
<feature type="domain" description="DUF6533" evidence="2">
    <location>
        <begin position="396"/>
        <end position="438"/>
    </location>
</feature>
<protein>
    <recommendedName>
        <fullName evidence="2">DUF6533 domain-containing protein</fullName>
    </recommendedName>
</protein>
<dbReference type="InParanoid" id="A0A165B4H6"/>
<dbReference type="EMBL" id="KV427692">
    <property type="protein sequence ID" value="KZT00215.1"/>
    <property type="molecule type" value="Genomic_DNA"/>
</dbReference>
<feature type="region of interest" description="Disordered" evidence="1">
    <location>
        <begin position="261"/>
        <end position="286"/>
    </location>
</feature>
<sequence>MLWALPPSLTAHRAGILTLCRDMPVMLKNNEATELCATNGAEAYVLSWDSHQDADGHDILDTLFVRLKNPPQVVQLPDLPPNVIPLVHAKTHIKCTLPNDCVVYIDRSQANVLPNFAMTDFGCQGRTRPHNPCHLRFCKGHQSLYTCLARSASLKGTLILDGIDDSKITGGLNGALRREFRELEILDEITRLHLEDALPPSISGCTRASLVKTFQATNGCQYIPHNVEQLLDWSQEPISSLLPPPEPPHWQLLGKKVKRDLAANSNRPERSKRRTKDNWLPPSSLPTKRAKTITSISVPTTSSSAKHGSSVVLLGSEHATPSNRVPSATPPSGLIWDRQNWSCAYDSVLTVLWNIYADRGGQFFSRIASASALLQHVEHEMLSATVSHLSSCSPSLALALSALIFFNHVITSGQEVQLFWGERSFSAWLFFANRMLALGYAAVSVWSLMNFDTVMNGPQTQADVENMSFELNILSSTEQAQQTDLAHASGSIEHDQIIAEPRNMADNVAIVGDAHQDINEEERMGEVEEEMLSDEENDV</sequence>